<dbReference type="EMBL" id="KZ345331">
    <property type="protein sequence ID" value="PIO74112.1"/>
    <property type="molecule type" value="Genomic_DNA"/>
</dbReference>
<dbReference type="Proteomes" id="UP000230423">
    <property type="component" value="Unassembled WGS sequence"/>
</dbReference>
<dbReference type="SUPFAM" id="SSF50814">
    <property type="entry name" value="Lipocalins"/>
    <property type="match status" value="1"/>
</dbReference>
<dbReference type="PANTHER" id="PTHR15854">
    <property type="entry name" value="THAP4 PROTEIN"/>
    <property type="match status" value="1"/>
</dbReference>
<dbReference type="InterPro" id="IPR003582">
    <property type="entry name" value="ShKT_dom"/>
</dbReference>
<accession>A0A2G9UWK9</accession>
<dbReference type="Pfam" id="PF08768">
    <property type="entry name" value="THAP4_heme-bd"/>
    <property type="match status" value="1"/>
</dbReference>
<evidence type="ECO:0000256" key="1">
    <source>
        <dbReference type="PROSITE-ProRule" id="PRU01005"/>
    </source>
</evidence>
<comment type="caution">
    <text evidence="1">Lacks conserved residue(s) required for the propagation of feature annotation.</text>
</comment>
<name>A0A2G9UWK9_TELCI</name>
<dbReference type="Gene3D" id="2.40.128.20">
    <property type="match status" value="1"/>
</dbReference>
<keyword evidence="4" id="KW-1185">Reference proteome</keyword>
<sequence length="279" mass="31914">MNKNVSVAQSGSRQACKFPKSNDATQFASEVQAMMPSFRYFFMVFVPIAVAVKLNKCRDTDMNCATWIASNRSSCDESGLVMEHCPRMCQTCGEVIDPKYDVRRLPSELHPVAWMVGRWRSEFGGKAFFPTIPKFTYGEQIDISISDLPVKRKPALNYTAFAWDLSVPETELVEIHSESGYITVNRDENTQADIVSLTTAMSNGFMTVEEAEVGPNQLRFKLVRIGRISFSHDSAVRLMFREWTLLDEERFEARLLMTTTVTRRLMEHTSIIYKKVYPR</sequence>
<organism evidence="3 4">
    <name type="scientific">Teladorsagia circumcincta</name>
    <name type="common">Brown stomach worm</name>
    <name type="synonym">Ostertagia circumcincta</name>
    <dbReference type="NCBI Taxonomy" id="45464"/>
    <lineage>
        <taxon>Eukaryota</taxon>
        <taxon>Metazoa</taxon>
        <taxon>Ecdysozoa</taxon>
        <taxon>Nematoda</taxon>
        <taxon>Chromadorea</taxon>
        <taxon>Rhabditida</taxon>
        <taxon>Rhabditina</taxon>
        <taxon>Rhabditomorpha</taxon>
        <taxon>Strongyloidea</taxon>
        <taxon>Trichostrongylidae</taxon>
        <taxon>Teladorsagia</taxon>
    </lineage>
</organism>
<gene>
    <name evidence="3" type="ORF">TELCIR_03882</name>
</gene>
<protein>
    <submittedName>
        <fullName evidence="3">ShTK domain protein</fullName>
    </submittedName>
</protein>
<dbReference type="CDD" id="cd07828">
    <property type="entry name" value="lipocalin_heme-bd-THAP4-like"/>
    <property type="match status" value="1"/>
</dbReference>
<dbReference type="OrthoDB" id="58529at2759"/>
<dbReference type="PANTHER" id="PTHR15854:SF2">
    <property type="entry name" value="MARVEL DOMAIN-CONTAINING PROTEIN-RELATED"/>
    <property type="match status" value="1"/>
</dbReference>
<dbReference type="PROSITE" id="PS51670">
    <property type="entry name" value="SHKT"/>
    <property type="match status" value="1"/>
</dbReference>
<dbReference type="InterPro" id="IPR012674">
    <property type="entry name" value="Calycin"/>
</dbReference>
<dbReference type="AlphaFoldDB" id="A0A2G9UWK9"/>
<feature type="domain" description="ShKT" evidence="2">
    <location>
        <begin position="57"/>
        <end position="92"/>
    </location>
</feature>
<reference evidence="3 4" key="1">
    <citation type="submission" date="2015-09" db="EMBL/GenBank/DDBJ databases">
        <title>Draft genome of the parasitic nematode Teladorsagia circumcincta isolate WARC Sus (inbred).</title>
        <authorList>
            <person name="Mitreva M."/>
        </authorList>
    </citation>
    <scope>NUCLEOTIDE SEQUENCE [LARGE SCALE GENOMIC DNA]</scope>
    <source>
        <strain evidence="3 4">S</strain>
    </source>
</reference>
<dbReference type="InterPro" id="IPR014878">
    <property type="entry name" value="THAP4-like_heme-bd"/>
</dbReference>
<evidence type="ECO:0000313" key="4">
    <source>
        <dbReference type="Proteomes" id="UP000230423"/>
    </source>
</evidence>
<proteinExistence type="predicted"/>
<dbReference type="InterPro" id="IPR045165">
    <property type="entry name" value="Nitrobindin"/>
</dbReference>
<evidence type="ECO:0000259" key="2">
    <source>
        <dbReference type="PROSITE" id="PS51670"/>
    </source>
</evidence>
<evidence type="ECO:0000313" key="3">
    <source>
        <dbReference type="EMBL" id="PIO74112.1"/>
    </source>
</evidence>